<evidence type="ECO:0008006" key="4">
    <source>
        <dbReference type="Google" id="ProtNLM"/>
    </source>
</evidence>
<dbReference type="InterPro" id="IPR032675">
    <property type="entry name" value="LRR_dom_sf"/>
</dbReference>
<name>A0AAW1QFW1_9CHLO</name>
<dbReference type="GO" id="GO:0005930">
    <property type="term" value="C:axoneme"/>
    <property type="evidence" value="ECO:0007669"/>
    <property type="project" value="UniProtKB-SubCell"/>
</dbReference>
<dbReference type="EMBL" id="JALJOR010000003">
    <property type="protein sequence ID" value="KAK9820294.1"/>
    <property type="molecule type" value="Genomic_DNA"/>
</dbReference>
<organism evidence="2 3">
    <name type="scientific">[Myrmecia] bisecta</name>
    <dbReference type="NCBI Taxonomy" id="41462"/>
    <lineage>
        <taxon>Eukaryota</taxon>
        <taxon>Viridiplantae</taxon>
        <taxon>Chlorophyta</taxon>
        <taxon>core chlorophytes</taxon>
        <taxon>Trebouxiophyceae</taxon>
        <taxon>Trebouxiales</taxon>
        <taxon>Trebouxiaceae</taxon>
        <taxon>Myrmecia</taxon>
    </lineage>
</organism>
<dbReference type="Gene3D" id="3.80.10.10">
    <property type="entry name" value="Ribonuclease Inhibitor"/>
    <property type="match status" value="1"/>
</dbReference>
<protein>
    <recommendedName>
        <fullName evidence="4">F-box protein</fullName>
    </recommendedName>
</protein>
<reference evidence="2 3" key="1">
    <citation type="journal article" date="2024" name="Nat. Commun.">
        <title>Phylogenomics reveals the evolutionary origins of lichenization in chlorophyte algae.</title>
        <authorList>
            <person name="Puginier C."/>
            <person name="Libourel C."/>
            <person name="Otte J."/>
            <person name="Skaloud P."/>
            <person name="Haon M."/>
            <person name="Grisel S."/>
            <person name="Petersen M."/>
            <person name="Berrin J.G."/>
            <person name="Delaux P.M."/>
            <person name="Dal Grande F."/>
            <person name="Keller J."/>
        </authorList>
    </citation>
    <scope>NUCLEOTIDE SEQUENCE [LARGE SCALE GENOMIC DNA]</scope>
    <source>
        <strain evidence="2 3">SAG 2043</strain>
    </source>
</reference>
<evidence type="ECO:0000256" key="1">
    <source>
        <dbReference type="ARBA" id="ARBA00004430"/>
    </source>
</evidence>
<gene>
    <name evidence="2" type="ORF">WJX72_008672</name>
</gene>
<evidence type="ECO:0000313" key="3">
    <source>
        <dbReference type="Proteomes" id="UP001489004"/>
    </source>
</evidence>
<evidence type="ECO:0000313" key="2">
    <source>
        <dbReference type="EMBL" id="KAK9820294.1"/>
    </source>
</evidence>
<dbReference type="Proteomes" id="UP001489004">
    <property type="component" value="Unassembled WGS sequence"/>
</dbReference>
<comment type="subcellular location">
    <subcellularLocation>
        <location evidence="1">Cytoplasm</location>
        <location evidence="1">Cytoskeleton</location>
        <location evidence="1">Cilium axoneme</location>
    </subcellularLocation>
</comment>
<accession>A0AAW1QFW1</accession>
<comment type="caution">
    <text evidence="2">The sequence shown here is derived from an EMBL/GenBank/DDBJ whole genome shotgun (WGS) entry which is preliminary data.</text>
</comment>
<keyword evidence="3" id="KW-1185">Reference proteome</keyword>
<proteinExistence type="predicted"/>
<dbReference type="AlphaFoldDB" id="A0AAW1QFW1"/>
<sequence>MAARITDGHGQVRELTVIRQSPVGDLKAAGRLNHPFWKPPGVPRLLVQLLEQHAVTLQRLHLTGTYLRLPCLPVLLTNMPHLRVVHLALHLYECDIRKVVEACKHATEVTLDFRTSWDVADWGDTLAQWHGHHDDDDDDIDNHRNEPVVTMRPVTGLPARLTSLTLSVGPCDVANELLGRVGSAFPSLRTLSVHYTNAERPDWFELVDEEYTNRQLDYQWCMVRYDQHDDRTHWRAAGLGLIAHKQLRHLELRAANVESAEPSEYEKSSRAAAGLPGTPAFQISIDCPRLHTLVISGAQPRARFERYRLACPELAEVIVEAGVCGDSEQLLRSVDRGSKTRPCVKIVDHF</sequence>